<dbReference type="SMART" id="SM00460">
    <property type="entry name" value="TGc"/>
    <property type="match status" value="1"/>
</dbReference>
<dbReference type="eggNOG" id="arCOG02165">
    <property type="taxonomic scope" value="Archaea"/>
</dbReference>
<dbReference type="PATRIC" id="fig|634498.28.peg.829"/>
<reference evidence="3 4" key="1">
    <citation type="journal article" date="2010" name="PLoS ONE">
        <title>The genome sequence of the rumen methanogen Methanobrevibacter ruminantium reveals new possibilities for controlling ruminant methane emissions.</title>
        <authorList>
            <person name="Leahy S.C."/>
            <person name="Kelly W.J."/>
            <person name="Altermann E."/>
            <person name="Ronimus R.S."/>
            <person name="Yeoman C.J."/>
            <person name="Pacheco D.M."/>
            <person name="Li D."/>
            <person name="Kong Z."/>
            <person name="McTavish S."/>
            <person name="Sang C."/>
            <person name="Lambie S.C."/>
            <person name="Janssen P.H."/>
            <person name="Dey D."/>
            <person name="Attwood G.T."/>
        </authorList>
    </citation>
    <scope>NUCLEOTIDE SEQUENCE [LARGE SCALE GENOMIC DNA]</scope>
    <source>
        <strain evidence="4">ATCC 35063 / DSM 1093 / JCM 13430 / OCM 146 / M1</strain>
    </source>
</reference>
<dbReference type="HOGENOM" id="CLU_358128_0_0_2"/>
<evidence type="ECO:0000313" key="3">
    <source>
        <dbReference type="EMBL" id="ADC46679.1"/>
    </source>
</evidence>
<keyword evidence="4" id="KW-1185">Reference proteome</keyword>
<dbReference type="Gene3D" id="3.10.620.30">
    <property type="match status" value="1"/>
</dbReference>
<feature type="domain" description="Transglutaminase-like" evidence="2">
    <location>
        <begin position="691"/>
        <end position="755"/>
    </location>
</feature>
<dbReference type="eggNOG" id="arCOG02486">
    <property type="taxonomic scope" value="Archaea"/>
</dbReference>
<dbReference type="PANTHER" id="PTHR33490:SF3">
    <property type="entry name" value="CONSERVED INTEGRAL MEMBRANE PROTEIN"/>
    <property type="match status" value="1"/>
</dbReference>
<evidence type="ECO:0000256" key="1">
    <source>
        <dbReference type="SAM" id="MobiDB-lite"/>
    </source>
</evidence>
<dbReference type="InterPro" id="IPR013783">
    <property type="entry name" value="Ig-like_fold"/>
</dbReference>
<dbReference type="AlphaFoldDB" id="D3E2B8"/>
<dbReference type="eggNOG" id="arCOG03946">
    <property type="taxonomic scope" value="Archaea"/>
</dbReference>
<dbReference type="KEGG" id="mru:mru_0828"/>
<dbReference type="Proteomes" id="UP000008680">
    <property type="component" value="Chromosome"/>
</dbReference>
<feature type="region of interest" description="Disordered" evidence="1">
    <location>
        <begin position="49"/>
        <end position="83"/>
    </location>
</feature>
<dbReference type="InterPro" id="IPR038765">
    <property type="entry name" value="Papain-like_cys_pep_sf"/>
</dbReference>
<organism evidence="3 4">
    <name type="scientific">Methanobrevibacter ruminantium (strain ATCC 35063 / DSM 1093 / JCM 13430 / OCM 146 / M1)</name>
    <name type="common">Methanobacterium ruminantium</name>
    <dbReference type="NCBI Taxonomy" id="634498"/>
    <lineage>
        <taxon>Archaea</taxon>
        <taxon>Methanobacteriati</taxon>
        <taxon>Methanobacteriota</taxon>
        <taxon>Methanomada group</taxon>
        <taxon>Methanobacteria</taxon>
        <taxon>Methanobacteriales</taxon>
        <taxon>Methanobacteriaceae</taxon>
        <taxon>Methanobrevibacter</taxon>
    </lineage>
</organism>
<protein>
    <submittedName>
        <fullName evidence="3">Adhesin-like protein with transglutaminase domain</fullName>
    </submittedName>
</protein>
<dbReference type="EMBL" id="CP001719">
    <property type="protein sequence ID" value="ADC46679.1"/>
    <property type="molecule type" value="Genomic_DNA"/>
</dbReference>
<dbReference type="PANTHER" id="PTHR33490">
    <property type="entry name" value="BLR5614 PROTEIN-RELATED"/>
    <property type="match status" value="1"/>
</dbReference>
<dbReference type="Pfam" id="PF01841">
    <property type="entry name" value="Transglut_core"/>
    <property type="match status" value="1"/>
</dbReference>
<evidence type="ECO:0000259" key="2">
    <source>
        <dbReference type="SMART" id="SM00460"/>
    </source>
</evidence>
<feature type="compositionally biased region" description="Low complexity" evidence="1">
    <location>
        <begin position="67"/>
        <end position="83"/>
    </location>
</feature>
<dbReference type="InterPro" id="IPR002931">
    <property type="entry name" value="Transglutaminase-like"/>
</dbReference>
<dbReference type="STRING" id="634498.mru_0828"/>
<dbReference type="Gene3D" id="2.60.40.10">
    <property type="entry name" value="Immunoglobulins"/>
    <property type="match status" value="1"/>
</dbReference>
<accession>D3E2B8</accession>
<proteinExistence type="predicted"/>
<evidence type="ECO:0000313" key="4">
    <source>
        <dbReference type="Proteomes" id="UP000008680"/>
    </source>
</evidence>
<dbReference type="SUPFAM" id="SSF54001">
    <property type="entry name" value="Cysteine proteinases"/>
    <property type="match status" value="1"/>
</dbReference>
<gene>
    <name evidence="3" type="ordered locus">mru_0828</name>
</gene>
<name>D3E2B8_METRM</name>
<sequence>MLFVMIAGVSASDIMDASDNPNNDDSINLVSQESGNDQISNEAISVSNSLSANDDSYSPESEKISSKIKTSNNLSASNSTKTTTKAAAAKTTKTGTSLQPSSTSIYSGQYLVITLKDKNSKALSGQKVLINISKFKNTYTKTTDSKGQVKLAVNPVGSFKLVVSYAGNGNYSSSKYSGTLKVSKSDTSLTVASTSVTMTTPLVVTLKNKKTNEALSGKKIKFVMDRVSYSRTTDAKGQAKLKVNMKYVFNVTVKFDGTGNLKSSKVTKTIKPTKIPVSFVYSANSVKYGHSITVSLKNNLNNKTLSGKKIVVKTSDSKKSTTKTTSSKGTISVPINSVGDVTVSLSYAGDSSYKAASSSKKIKGLKDSSKITSSTGTIPVGDSYTVTLKDSSGKALSNKKIVFTFDGKSYTKTTNSKGQASLAISKGPGTYSVNVSYGGDSYHSGSKLSKNVKTSNSMISIANVIKAATTLRAHVDYTNRFNKSYVVTINGLKYSPDEFAYMMSQAIVKINNGQKSGYVTFKNLTGDYDSKGSSINGNLMKKNYISLANTLISSVNKNNKIPANISTNLGKIEANLYIFGLAKALQFYGEEKYLPKYLILKNSFIKGSSSTTVTQKAKILNCKEAFNATEFEKYLKTGGKSALNSAIVAKAKSLTKGLTSDKAKANAIFKYVRDKVSYSYYSDSKKGAAKTYKTKSGNCCDKANLIVAMCRSVGVYARYSHAQGCTFSSGLVAGHVWAQTYDRATQTWYTADATSSRNSLGKINNWNTKKYSQAKNYVLIPF</sequence>